<organism evidence="1 2">
    <name type="scientific">Cudoniella acicularis</name>
    <dbReference type="NCBI Taxonomy" id="354080"/>
    <lineage>
        <taxon>Eukaryota</taxon>
        <taxon>Fungi</taxon>
        <taxon>Dikarya</taxon>
        <taxon>Ascomycota</taxon>
        <taxon>Pezizomycotina</taxon>
        <taxon>Leotiomycetes</taxon>
        <taxon>Helotiales</taxon>
        <taxon>Tricladiaceae</taxon>
        <taxon>Cudoniella</taxon>
    </lineage>
</organism>
<reference evidence="1 2" key="1">
    <citation type="submission" date="2020-03" db="EMBL/GenBank/DDBJ databases">
        <title>Draft Genome Sequence of Cudoniella acicularis.</title>
        <authorList>
            <person name="Buettner E."/>
            <person name="Kellner H."/>
        </authorList>
    </citation>
    <scope>NUCLEOTIDE SEQUENCE [LARGE SCALE GENOMIC DNA]</scope>
    <source>
        <strain evidence="1 2">DSM 108380</strain>
    </source>
</reference>
<dbReference type="SUPFAM" id="SSF53474">
    <property type="entry name" value="alpha/beta-Hydrolases"/>
    <property type="match status" value="1"/>
</dbReference>
<dbReference type="Gene3D" id="3.30.70.100">
    <property type="match status" value="1"/>
</dbReference>
<dbReference type="AlphaFoldDB" id="A0A8H4RZE1"/>
<evidence type="ECO:0000313" key="1">
    <source>
        <dbReference type="EMBL" id="KAF4637764.1"/>
    </source>
</evidence>
<comment type="caution">
    <text evidence="1">The sequence shown here is derived from an EMBL/GenBank/DDBJ whole genome shotgun (WGS) entry which is preliminary data.</text>
</comment>
<sequence length="246" mass="26900">MAVTFTNLYYRDAELDVEYYLNTHMPMVARLLGPSVIISWTLWRLPDDSPFSYEGAVTWAGLEARDAALKTKEGLQCIADLQNFVKKPAMVMLRQHDIDGVLHEAMVSDDARAPPVTGLLSWASARRSLDKTKLAPTSSSLSFLPRLTDSLALADADELTTGAFAQVTGSFLQGSDHVLRLPTLHVHGLKDPGIVHHRRLLADFCKAGTTRLVERDGDHRVAIQAADVAAVANEILALSRQTGVIS</sequence>
<evidence type="ECO:0000313" key="2">
    <source>
        <dbReference type="Proteomes" id="UP000566819"/>
    </source>
</evidence>
<dbReference type="PANTHER" id="PTHR40260">
    <property type="entry name" value="BLR8190 PROTEIN"/>
    <property type="match status" value="1"/>
</dbReference>
<dbReference type="SUPFAM" id="SSF54909">
    <property type="entry name" value="Dimeric alpha+beta barrel"/>
    <property type="match status" value="1"/>
</dbReference>
<dbReference type="Proteomes" id="UP000566819">
    <property type="component" value="Unassembled WGS sequence"/>
</dbReference>
<keyword evidence="2" id="KW-1185">Reference proteome</keyword>
<dbReference type="EMBL" id="JAAMPI010000011">
    <property type="protein sequence ID" value="KAF4637764.1"/>
    <property type="molecule type" value="Genomic_DNA"/>
</dbReference>
<dbReference type="OrthoDB" id="4892971at2759"/>
<name>A0A8H4RZE1_9HELO</name>
<evidence type="ECO:0008006" key="3">
    <source>
        <dbReference type="Google" id="ProtNLM"/>
    </source>
</evidence>
<proteinExistence type="predicted"/>
<accession>A0A8H4RZE1</accession>
<dbReference type="InterPro" id="IPR011008">
    <property type="entry name" value="Dimeric_a/b-barrel"/>
</dbReference>
<gene>
    <name evidence="1" type="ORF">G7Y89_g314</name>
</gene>
<protein>
    <recommendedName>
        <fullName evidence="3">EthD domain-containing protein</fullName>
    </recommendedName>
</protein>
<dbReference type="PANTHER" id="PTHR40260:SF2">
    <property type="entry name" value="BLR8190 PROTEIN"/>
    <property type="match status" value="1"/>
</dbReference>
<dbReference type="InterPro" id="IPR029058">
    <property type="entry name" value="AB_hydrolase_fold"/>
</dbReference>